<name>A0A392VKA9_9FABA</name>
<dbReference type="AlphaFoldDB" id="A0A392VKA9"/>
<evidence type="ECO:0000313" key="1">
    <source>
        <dbReference type="EMBL" id="MCI88347.1"/>
    </source>
</evidence>
<dbReference type="EMBL" id="LXQA011190549">
    <property type="protein sequence ID" value="MCI88347.1"/>
    <property type="molecule type" value="Genomic_DNA"/>
</dbReference>
<reference evidence="1 2" key="1">
    <citation type="journal article" date="2018" name="Front. Plant Sci.">
        <title>Red Clover (Trifolium pratense) and Zigzag Clover (T. medium) - A Picture of Genomic Similarities and Differences.</title>
        <authorList>
            <person name="Dluhosova J."/>
            <person name="Istvanek J."/>
            <person name="Nedelnik J."/>
            <person name="Repkova J."/>
        </authorList>
    </citation>
    <scope>NUCLEOTIDE SEQUENCE [LARGE SCALE GENOMIC DNA]</scope>
    <source>
        <strain evidence="2">cv. 10/8</strain>
        <tissue evidence="1">Leaf</tissue>
    </source>
</reference>
<proteinExistence type="predicted"/>
<organism evidence="1 2">
    <name type="scientific">Trifolium medium</name>
    <dbReference type="NCBI Taxonomy" id="97028"/>
    <lineage>
        <taxon>Eukaryota</taxon>
        <taxon>Viridiplantae</taxon>
        <taxon>Streptophyta</taxon>
        <taxon>Embryophyta</taxon>
        <taxon>Tracheophyta</taxon>
        <taxon>Spermatophyta</taxon>
        <taxon>Magnoliopsida</taxon>
        <taxon>eudicotyledons</taxon>
        <taxon>Gunneridae</taxon>
        <taxon>Pentapetalae</taxon>
        <taxon>rosids</taxon>
        <taxon>fabids</taxon>
        <taxon>Fabales</taxon>
        <taxon>Fabaceae</taxon>
        <taxon>Papilionoideae</taxon>
        <taxon>50 kb inversion clade</taxon>
        <taxon>NPAAA clade</taxon>
        <taxon>Hologalegina</taxon>
        <taxon>IRL clade</taxon>
        <taxon>Trifolieae</taxon>
        <taxon>Trifolium</taxon>
    </lineage>
</organism>
<comment type="caution">
    <text evidence="1">The sequence shown here is derived from an EMBL/GenBank/DDBJ whole genome shotgun (WGS) entry which is preliminary data.</text>
</comment>
<feature type="non-terminal residue" evidence="1">
    <location>
        <position position="1"/>
    </location>
</feature>
<accession>A0A392VKA9</accession>
<protein>
    <submittedName>
        <fullName evidence="1">Uncharacterized protein</fullName>
    </submittedName>
</protein>
<sequence length="60" mass="6934">RMIPMKTGGWRRIREDLKALPMWTHMNAVTVTDLVQVEEVLDMIKKGIMSIIREALVALQ</sequence>
<evidence type="ECO:0000313" key="2">
    <source>
        <dbReference type="Proteomes" id="UP000265520"/>
    </source>
</evidence>
<dbReference type="Proteomes" id="UP000265520">
    <property type="component" value="Unassembled WGS sequence"/>
</dbReference>
<keyword evidence="2" id="KW-1185">Reference proteome</keyword>